<comment type="function">
    <text evidence="1">Toxic component of a type II toxin-antitoxin (TA) system.</text>
</comment>
<dbReference type="PIRSF" id="PIRSF033490">
    <property type="entry name" value="MazF"/>
    <property type="match status" value="1"/>
</dbReference>
<name>A0A1G7VUK8_9FLAO</name>
<dbReference type="STRING" id="470826.SAMN04488027_104165"/>
<proteinExistence type="inferred from homology"/>
<gene>
    <name evidence="2" type="ORF">SAMN04488027_104165</name>
</gene>
<sequence length="110" mass="12331">MKKGEIWEVFLDPALGSEQSGRRPAVVISGNLANKHLNTVIVCPLTSKLKNYHGNLIVNPNGRNGLKRKSEVMSVHVRSISKERFKKKLGHLNVSEMGVVIENLEKIIKY</sequence>
<dbReference type="Pfam" id="PF02452">
    <property type="entry name" value="PemK_toxin"/>
    <property type="match status" value="1"/>
</dbReference>
<dbReference type="GO" id="GO:0003677">
    <property type="term" value="F:DNA binding"/>
    <property type="evidence" value="ECO:0007669"/>
    <property type="project" value="InterPro"/>
</dbReference>
<protein>
    <recommendedName>
        <fullName evidence="1">mRNA interferase</fullName>
        <ecNumber evidence="1">3.1.-.-</ecNumber>
    </recommendedName>
</protein>
<comment type="similarity">
    <text evidence="1">Belongs to the PemK/MazF family.</text>
</comment>
<organism evidence="2 3">
    <name type="scientific">Psychroflexus sediminis</name>
    <dbReference type="NCBI Taxonomy" id="470826"/>
    <lineage>
        <taxon>Bacteria</taxon>
        <taxon>Pseudomonadati</taxon>
        <taxon>Bacteroidota</taxon>
        <taxon>Flavobacteriia</taxon>
        <taxon>Flavobacteriales</taxon>
        <taxon>Flavobacteriaceae</taxon>
        <taxon>Psychroflexus</taxon>
    </lineage>
</organism>
<dbReference type="InterPro" id="IPR003477">
    <property type="entry name" value="PemK-like"/>
</dbReference>
<keyword evidence="3" id="KW-1185">Reference proteome</keyword>
<reference evidence="2 3" key="1">
    <citation type="submission" date="2016-10" db="EMBL/GenBank/DDBJ databases">
        <authorList>
            <person name="de Groot N.N."/>
        </authorList>
    </citation>
    <scope>NUCLEOTIDE SEQUENCE [LARGE SCALE GENOMIC DNA]</scope>
    <source>
        <strain evidence="2 3">DSM 19803</strain>
    </source>
</reference>
<dbReference type="PANTHER" id="PTHR33988">
    <property type="entry name" value="ENDORIBONUCLEASE MAZF-RELATED"/>
    <property type="match status" value="1"/>
</dbReference>
<dbReference type="GO" id="GO:0006402">
    <property type="term" value="P:mRNA catabolic process"/>
    <property type="evidence" value="ECO:0007669"/>
    <property type="project" value="TreeGrafter"/>
</dbReference>
<dbReference type="AlphaFoldDB" id="A0A1G7VUK8"/>
<dbReference type="OrthoDB" id="9808744at2"/>
<dbReference type="Gene3D" id="2.30.30.110">
    <property type="match status" value="1"/>
</dbReference>
<dbReference type="EC" id="3.1.-.-" evidence="1"/>
<dbReference type="InterPro" id="IPR011067">
    <property type="entry name" value="Plasmid_toxin/cell-grow_inhib"/>
</dbReference>
<evidence type="ECO:0000256" key="1">
    <source>
        <dbReference type="PIRNR" id="PIRNR033490"/>
    </source>
</evidence>
<accession>A0A1G7VUK8</accession>
<keyword evidence="1" id="KW-0378">Hydrolase</keyword>
<dbReference type="Proteomes" id="UP000199296">
    <property type="component" value="Unassembled WGS sequence"/>
</dbReference>
<dbReference type="EMBL" id="FNCW01000004">
    <property type="protein sequence ID" value="SDG63357.1"/>
    <property type="molecule type" value="Genomic_DNA"/>
</dbReference>
<evidence type="ECO:0000313" key="2">
    <source>
        <dbReference type="EMBL" id="SDG63357.1"/>
    </source>
</evidence>
<dbReference type="GO" id="GO:0016787">
    <property type="term" value="F:hydrolase activity"/>
    <property type="evidence" value="ECO:0007669"/>
    <property type="project" value="UniProtKB-KW"/>
</dbReference>
<keyword evidence="1" id="KW-0540">Nuclease</keyword>
<dbReference type="RefSeq" id="WP_093366566.1">
    <property type="nucleotide sequence ID" value="NZ_FNCW01000004.1"/>
</dbReference>
<keyword evidence="1" id="KW-0255">Endonuclease</keyword>
<evidence type="ECO:0000313" key="3">
    <source>
        <dbReference type="Proteomes" id="UP000199296"/>
    </source>
</evidence>
<dbReference type="GO" id="GO:0016075">
    <property type="term" value="P:rRNA catabolic process"/>
    <property type="evidence" value="ECO:0007669"/>
    <property type="project" value="TreeGrafter"/>
</dbReference>
<dbReference type="SUPFAM" id="SSF50118">
    <property type="entry name" value="Cell growth inhibitor/plasmid maintenance toxic component"/>
    <property type="match status" value="1"/>
</dbReference>
<dbReference type="GO" id="GO:0004521">
    <property type="term" value="F:RNA endonuclease activity"/>
    <property type="evidence" value="ECO:0007669"/>
    <property type="project" value="TreeGrafter"/>
</dbReference>